<protein>
    <submittedName>
        <fullName evidence="1">Uncharacterized protein</fullName>
    </submittedName>
</protein>
<proteinExistence type="predicted"/>
<gene>
    <name evidence="1" type="ORF">HA333_02050</name>
</gene>
<accession>A0A832WIF3</accession>
<organism evidence="1 2">
    <name type="scientific">Pyrobaculum aerophilum</name>
    <dbReference type="NCBI Taxonomy" id="13773"/>
    <lineage>
        <taxon>Archaea</taxon>
        <taxon>Thermoproteota</taxon>
        <taxon>Thermoprotei</taxon>
        <taxon>Thermoproteales</taxon>
        <taxon>Thermoproteaceae</taxon>
        <taxon>Pyrobaculum</taxon>
    </lineage>
</organism>
<reference evidence="1" key="1">
    <citation type="journal article" date="2020" name="bioRxiv">
        <title>A rank-normalized archaeal taxonomy based on genome phylogeny resolves widespread incomplete and uneven classifications.</title>
        <authorList>
            <person name="Rinke C."/>
            <person name="Chuvochina M."/>
            <person name="Mussig A.J."/>
            <person name="Chaumeil P.-A."/>
            <person name="Waite D.W."/>
            <person name="Whitman W.B."/>
            <person name="Parks D.H."/>
            <person name="Hugenholtz P."/>
        </authorList>
    </citation>
    <scope>NUCLEOTIDE SEQUENCE</scope>
    <source>
        <strain evidence="1">UBA8839</strain>
    </source>
</reference>
<name>A0A832WIF3_9CREN</name>
<sequence length="187" mass="20868">MRPGAMMRLLEDGSFLYLKGDVEVKLRIRSVATGDDVIKARTAGVSALAAKLFLPEAVEAAKREGVELINLEDVAESLARVLGDLLRQRRADLLVRFFQELLPSEVTRSYSYYEYSSILTGGAVSSVSFKVEIEFKKSLELFEDVLEFISALAARASDLGMATSLDSRTDPRYKERKIRLEISLNLL</sequence>
<evidence type="ECO:0000313" key="1">
    <source>
        <dbReference type="EMBL" id="HII46272.1"/>
    </source>
</evidence>
<comment type="caution">
    <text evidence="1">The sequence shown here is derived from an EMBL/GenBank/DDBJ whole genome shotgun (WGS) entry which is preliminary data.</text>
</comment>
<dbReference type="Proteomes" id="UP000651120">
    <property type="component" value="Unassembled WGS sequence"/>
</dbReference>
<evidence type="ECO:0000313" key="2">
    <source>
        <dbReference type="Proteomes" id="UP000651120"/>
    </source>
</evidence>
<dbReference type="OMA" id="HYYYSEY"/>
<dbReference type="EMBL" id="DUJP01000010">
    <property type="protein sequence ID" value="HII46272.1"/>
    <property type="molecule type" value="Genomic_DNA"/>
</dbReference>
<dbReference type="AlphaFoldDB" id="A0A832WIF3"/>